<evidence type="ECO:0000256" key="3">
    <source>
        <dbReference type="ARBA" id="ARBA00022695"/>
    </source>
</evidence>
<gene>
    <name evidence="5" type="ORF">CISIN_1g042693mg</name>
</gene>
<evidence type="ECO:0000256" key="1">
    <source>
        <dbReference type="ARBA" id="ARBA00022478"/>
    </source>
</evidence>
<dbReference type="PANTHER" id="PTHR34995">
    <property type="entry name" value="DNA-DIRECTED RNA POLYMERASE SUBUNIT BETA"/>
    <property type="match status" value="1"/>
</dbReference>
<dbReference type="PANTHER" id="PTHR34995:SF1">
    <property type="entry name" value="DNA-DIRECTED RNA POLYMERASE SUBUNIT BETA"/>
    <property type="match status" value="1"/>
</dbReference>
<keyword evidence="3" id="KW-0548">Nucleotidyltransferase</keyword>
<dbReference type="STRING" id="2711.A0A067FK22"/>
<dbReference type="AlphaFoldDB" id="A0A067FK22"/>
<proteinExistence type="predicted"/>
<dbReference type="GO" id="GO:0016779">
    <property type="term" value="F:nucleotidyltransferase activity"/>
    <property type="evidence" value="ECO:0007669"/>
    <property type="project" value="UniProtKB-KW"/>
</dbReference>
<keyword evidence="2" id="KW-0808">Transferase</keyword>
<evidence type="ECO:0000313" key="5">
    <source>
        <dbReference type="EMBL" id="KDO66495.1"/>
    </source>
</evidence>
<keyword evidence="1" id="KW-0240">DNA-directed RNA polymerase</keyword>
<dbReference type="GO" id="GO:0000428">
    <property type="term" value="C:DNA-directed RNA polymerase complex"/>
    <property type="evidence" value="ECO:0007669"/>
    <property type="project" value="UniProtKB-KW"/>
</dbReference>
<reference evidence="5 6" key="1">
    <citation type="submission" date="2014-04" db="EMBL/GenBank/DDBJ databases">
        <authorList>
            <consortium name="International Citrus Genome Consortium"/>
            <person name="Gmitter F."/>
            <person name="Chen C."/>
            <person name="Farmerie W."/>
            <person name="Harkins T."/>
            <person name="Desany B."/>
            <person name="Mohiuddin M."/>
            <person name="Kodira C."/>
            <person name="Borodovsky M."/>
            <person name="Lomsadze A."/>
            <person name="Burns P."/>
            <person name="Jenkins J."/>
            <person name="Prochnik S."/>
            <person name="Shu S."/>
            <person name="Chapman J."/>
            <person name="Pitluck S."/>
            <person name="Schmutz J."/>
            <person name="Rokhsar D."/>
        </authorList>
    </citation>
    <scope>NUCLEOTIDE SEQUENCE</scope>
</reference>
<accession>A0A067FK22</accession>
<sequence>DHTHLKSDQILIVQATPGAISFRHYGAFLHKGNKLVTFIYEKLRSCDLTRALSKVKQVLEIRSFDLILACL</sequence>
<keyword evidence="6" id="KW-1185">Reference proteome</keyword>
<dbReference type="Proteomes" id="UP000027120">
    <property type="component" value="Unassembled WGS sequence"/>
</dbReference>
<organism evidence="5 6">
    <name type="scientific">Citrus sinensis</name>
    <name type="common">Sweet orange</name>
    <name type="synonym">Citrus aurantium var. sinensis</name>
    <dbReference type="NCBI Taxonomy" id="2711"/>
    <lineage>
        <taxon>Eukaryota</taxon>
        <taxon>Viridiplantae</taxon>
        <taxon>Streptophyta</taxon>
        <taxon>Embryophyta</taxon>
        <taxon>Tracheophyta</taxon>
        <taxon>Spermatophyta</taxon>
        <taxon>Magnoliopsida</taxon>
        <taxon>eudicotyledons</taxon>
        <taxon>Gunneridae</taxon>
        <taxon>Pentapetalae</taxon>
        <taxon>rosids</taxon>
        <taxon>malvids</taxon>
        <taxon>Sapindales</taxon>
        <taxon>Rutaceae</taxon>
        <taxon>Aurantioideae</taxon>
        <taxon>Citrus</taxon>
    </lineage>
</organism>
<dbReference type="EMBL" id="KK784899">
    <property type="protein sequence ID" value="KDO66495.1"/>
    <property type="molecule type" value="Genomic_DNA"/>
</dbReference>
<evidence type="ECO:0000256" key="2">
    <source>
        <dbReference type="ARBA" id="ARBA00022679"/>
    </source>
</evidence>
<dbReference type="InterPro" id="IPR050254">
    <property type="entry name" value="RNA_pol_beta''_euk"/>
</dbReference>
<protein>
    <submittedName>
        <fullName evidence="5">Uncharacterized protein</fullName>
    </submittedName>
</protein>
<evidence type="ECO:0000313" key="6">
    <source>
        <dbReference type="Proteomes" id="UP000027120"/>
    </source>
</evidence>
<feature type="non-terminal residue" evidence="5">
    <location>
        <position position="1"/>
    </location>
</feature>
<evidence type="ECO:0000256" key="4">
    <source>
        <dbReference type="ARBA" id="ARBA00023163"/>
    </source>
</evidence>
<name>A0A067FK22_CITSI</name>
<keyword evidence="4" id="KW-0804">Transcription</keyword>